<dbReference type="CDD" id="cd15482">
    <property type="entry name" value="Sialidase_non-viral"/>
    <property type="match status" value="1"/>
</dbReference>
<keyword evidence="2" id="KW-1185">Reference proteome</keyword>
<dbReference type="SUPFAM" id="SSF50939">
    <property type="entry name" value="Sialidases"/>
    <property type="match status" value="1"/>
</dbReference>
<reference evidence="1" key="2">
    <citation type="submission" date="2023-05" db="EMBL/GenBank/DDBJ databases">
        <authorList>
            <consortium name="Lawrence Berkeley National Laboratory"/>
            <person name="Steindorff A."/>
            <person name="Hensen N."/>
            <person name="Bonometti L."/>
            <person name="Westerberg I."/>
            <person name="Brannstrom I.O."/>
            <person name="Guillou S."/>
            <person name="Cros-Aarteil S."/>
            <person name="Calhoun S."/>
            <person name="Haridas S."/>
            <person name="Kuo A."/>
            <person name="Mondo S."/>
            <person name="Pangilinan J."/>
            <person name="Riley R."/>
            <person name="Labutti K."/>
            <person name="Andreopoulos B."/>
            <person name="Lipzen A."/>
            <person name="Chen C."/>
            <person name="Yanf M."/>
            <person name="Daum C."/>
            <person name="Ng V."/>
            <person name="Clum A."/>
            <person name="Ohm R."/>
            <person name="Martin F."/>
            <person name="Silar P."/>
            <person name="Natvig D."/>
            <person name="Lalanne C."/>
            <person name="Gautier V."/>
            <person name="Ament-Velasquez S.L."/>
            <person name="Kruys A."/>
            <person name="Hutchinson M.I."/>
            <person name="Powell A.J."/>
            <person name="Barry K."/>
            <person name="Miller A.N."/>
            <person name="Grigoriev I.V."/>
            <person name="Debuchy R."/>
            <person name="Gladieux P."/>
            <person name="Thoren M.H."/>
            <person name="Johannesson H."/>
        </authorList>
    </citation>
    <scope>NUCLEOTIDE SEQUENCE</scope>
    <source>
        <strain evidence="1">CBS 508.74</strain>
    </source>
</reference>
<dbReference type="PANTHER" id="PTHR38792">
    <property type="entry name" value="BNR/ASP-BOX REPEAT DOMAIN PROTEIN (AFU_ORTHOLOGUE AFUA_7G06430)-RELATED"/>
    <property type="match status" value="1"/>
</dbReference>
<dbReference type="PANTHER" id="PTHR38792:SF3">
    <property type="entry name" value="BNR_ASP-BOX REPEAT DOMAIN PROTEIN (AFU_ORTHOLOGUE AFUA_7G06430)-RELATED"/>
    <property type="match status" value="1"/>
</dbReference>
<dbReference type="AlphaFoldDB" id="A0AAN6QBE4"/>
<evidence type="ECO:0000313" key="2">
    <source>
        <dbReference type="Proteomes" id="UP001302812"/>
    </source>
</evidence>
<reference evidence="1" key="1">
    <citation type="journal article" date="2023" name="Mol. Phylogenet. Evol.">
        <title>Genome-scale phylogeny and comparative genomics of the fungal order Sordariales.</title>
        <authorList>
            <person name="Hensen N."/>
            <person name="Bonometti L."/>
            <person name="Westerberg I."/>
            <person name="Brannstrom I.O."/>
            <person name="Guillou S."/>
            <person name="Cros-Aarteil S."/>
            <person name="Calhoun S."/>
            <person name="Haridas S."/>
            <person name="Kuo A."/>
            <person name="Mondo S."/>
            <person name="Pangilinan J."/>
            <person name="Riley R."/>
            <person name="LaButti K."/>
            <person name="Andreopoulos B."/>
            <person name="Lipzen A."/>
            <person name="Chen C."/>
            <person name="Yan M."/>
            <person name="Daum C."/>
            <person name="Ng V."/>
            <person name="Clum A."/>
            <person name="Steindorff A."/>
            <person name="Ohm R.A."/>
            <person name="Martin F."/>
            <person name="Silar P."/>
            <person name="Natvig D.O."/>
            <person name="Lalanne C."/>
            <person name="Gautier V."/>
            <person name="Ament-Velasquez S.L."/>
            <person name="Kruys A."/>
            <person name="Hutchinson M.I."/>
            <person name="Powell A.J."/>
            <person name="Barry K."/>
            <person name="Miller A.N."/>
            <person name="Grigoriev I.V."/>
            <person name="Debuchy R."/>
            <person name="Gladieux P."/>
            <person name="Hiltunen Thoren M."/>
            <person name="Johannesson H."/>
        </authorList>
    </citation>
    <scope>NUCLEOTIDE SEQUENCE</scope>
    <source>
        <strain evidence="1">CBS 508.74</strain>
    </source>
</reference>
<dbReference type="InterPro" id="IPR036278">
    <property type="entry name" value="Sialidase_sf"/>
</dbReference>
<keyword evidence="1" id="KW-0378">Hydrolase</keyword>
<name>A0AAN6QBE4_9PEZI</name>
<dbReference type="RefSeq" id="XP_064664649.1">
    <property type="nucleotide sequence ID" value="XM_064817165.1"/>
</dbReference>
<gene>
    <name evidence="1" type="ORF">N656DRAFT_793418</name>
</gene>
<proteinExistence type="predicted"/>
<dbReference type="GeneID" id="89941290"/>
<comment type="caution">
    <text evidence="1">The sequence shown here is derived from an EMBL/GenBank/DDBJ whole genome shotgun (WGS) entry which is preliminary data.</text>
</comment>
<evidence type="ECO:0000313" key="1">
    <source>
        <dbReference type="EMBL" id="KAK4107079.1"/>
    </source>
</evidence>
<dbReference type="Proteomes" id="UP001302812">
    <property type="component" value="Unassembled WGS sequence"/>
</dbReference>
<sequence>MTSRKFLIAPREHFVLPVRGTYPRLCRLPDGSILAGYTAFGADGERILSIARSLDDGRTFQPHGEVARSRGDTDNIFLLQLPAPSEGQTPTILAAFRNHDLDPVTGAPTYFRITVCKSTDGGRTWSFLSQAFEKPAPNGLWEPFMRVAKNGRDVQLYFSQEIDKLDQETMLVRSSDGGKTWSSPPVRLTGAGERFRDGMVGVAETTDLTNGNCKDALVLVMETTRRGPGMYSVEAVLSCDDGATFGKRQVVYEPRPGRNAGAPQVASFADGSVAVVFMTDEDRVEESIWPGGAKIKVVFSGPSEDGVFRWGAPEVVGEDASAWPGVMRMADSAVLAVYEFSSAIRGKMLSATRASY</sequence>
<dbReference type="Gene3D" id="2.120.10.10">
    <property type="match status" value="1"/>
</dbReference>
<accession>A0AAN6QBE4</accession>
<organism evidence="1 2">
    <name type="scientific">Canariomyces notabilis</name>
    <dbReference type="NCBI Taxonomy" id="2074819"/>
    <lineage>
        <taxon>Eukaryota</taxon>
        <taxon>Fungi</taxon>
        <taxon>Dikarya</taxon>
        <taxon>Ascomycota</taxon>
        <taxon>Pezizomycotina</taxon>
        <taxon>Sordariomycetes</taxon>
        <taxon>Sordariomycetidae</taxon>
        <taxon>Sordariales</taxon>
        <taxon>Chaetomiaceae</taxon>
        <taxon>Canariomyces</taxon>
    </lineage>
</organism>
<dbReference type="EMBL" id="MU853383">
    <property type="protein sequence ID" value="KAK4107079.1"/>
    <property type="molecule type" value="Genomic_DNA"/>
</dbReference>
<protein>
    <submittedName>
        <fullName evidence="1">Glycoside hydrolase family 93 protein</fullName>
    </submittedName>
</protein>
<dbReference type="GO" id="GO:0016787">
    <property type="term" value="F:hydrolase activity"/>
    <property type="evidence" value="ECO:0007669"/>
    <property type="project" value="UniProtKB-KW"/>
</dbReference>